<evidence type="ECO:0000256" key="2">
    <source>
        <dbReference type="ARBA" id="ARBA00059092"/>
    </source>
</evidence>
<dbReference type="Proteomes" id="UP000198802">
    <property type="component" value="Unassembled WGS sequence"/>
</dbReference>
<dbReference type="InterPro" id="IPR027417">
    <property type="entry name" value="P-loop_NTPase"/>
</dbReference>
<comment type="similarity">
    <text evidence="1">Belongs to the ParA family.</text>
</comment>
<evidence type="ECO:0000313" key="6">
    <source>
        <dbReference type="Proteomes" id="UP000198802"/>
    </source>
</evidence>
<dbReference type="PANTHER" id="PTHR13696:SF99">
    <property type="entry name" value="COBYRINIC ACID AC-DIAMIDE SYNTHASE"/>
    <property type="match status" value="1"/>
</dbReference>
<dbReference type="PANTHER" id="PTHR13696">
    <property type="entry name" value="P-LOOP CONTAINING NUCLEOSIDE TRIPHOSPHATE HYDROLASE"/>
    <property type="match status" value="1"/>
</dbReference>
<gene>
    <name evidence="5" type="ORF">Ga0074812_1595</name>
</gene>
<proteinExistence type="inferred from homology"/>
<dbReference type="SUPFAM" id="SSF52540">
    <property type="entry name" value="P-loop containing nucleoside triphosphate hydrolases"/>
    <property type="match status" value="1"/>
</dbReference>
<dbReference type="EMBL" id="FAOZ01000059">
    <property type="protein sequence ID" value="CUU61156.1"/>
    <property type="molecule type" value="Genomic_DNA"/>
</dbReference>
<accession>A0A0S4R0W1</accession>
<organism evidence="5 6">
    <name type="scientific">Parafrankia irregularis</name>
    <dbReference type="NCBI Taxonomy" id="795642"/>
    <lineage>
        <taxon>Bacteria</taxon>
        <taxon>Bacillati</taxon>
        <taxon>Actinomycetota</taxon>
        <taxon>Actinomycetes</taxon>
        <taxon>Frankiales</taxon>
        <taxon>Frankiaceae</taxon>
        <taxon>Parafrankia</taxon>
    </lineage>
</organism>
<evidence type="ECO:0000256" key="1">
    <source>
        <dbReference type="ARBA" id="ARBA00006976"/>
    </source>
</evidence>
<evidence type="ECO:0000313" key="5">
    <source>
        <dbReference type="EMBL" id="CUU61156.1"/>
    </source>
</evidence>
<evidence type="ECO:0000256" key="3">
    <source>
        <dbReference type="SAM" id="MobiDB-lite"/>
    </source>
</evidence>
<comment type="function">
    <text evidence="2">May play a role in septum formation.</text>
</comment>
<dbReference type="InterPro" id="IPR050678">
    <property type="entry name" value="DNA_Partitioning_ATPase"/>
</dbReference>
<dbReference type="InterPro" id="IPR025669">
    <property type="entry name" value="AAA_dom"/>
</dbReference>
<feature type="compositionally biased region" description="Low complexity" evidence="3">
    <location>
        <begin position="255"/>
        <end position="275"/>
    </location>
</feature>
<dbReference type="Pfam" id="PF13614">
    <property type="entry name" value="AAA_31"/>
    <property type="match status" value="1"/>
</dbReference>
<dbReference type="Gene3D" id="3.40.50.300">
    <property type="entry name" value="P-loop containing nucleotide triphosphate hydrolases"/>
    <property type="match status" value="1"/>
</dbReference>
<protein>
    <submittedName>
        <fullName evidence="5">Chromosome partitioning protein</fullName>
    </submittedName>
</protein>
<sequence>MARVLAVANQKGGVAKTTSVASLGAALSELGRRVLLVDLDPQACLTFSLGLDPDTLELSVHDVLLGRLPPGIVIRSTPDGSDLLPATIELAGCEAILLSRTGREHALRLALGEIAAEYDFVLVDCPPSLGVLTINGLTAADEVVIPLQCETLSHRGVGQLLDTVADVQRLTNPRLRVRGVLPTLFDGRTAHSRAVVLDVETRYQVTILDPPIARSVRFAEAPGLGRSILTTAGRSKGAEAYRAHARAIAGGGAGTDVAATPPAGTQATGRGASRGRAGREGEAGRAPRSVPRLATPSPVQAVPSEAAMPEAVMSEAAMPEAVMPGAAVSGAV</sequence>
<feature type="domain" description="AAA" evidence="4">
    <location>
        <begin position="3"/>
        <end position="176"/>
    </location>
</feature>
<dbReference type="AlphaFoldDB" id="A0A0S4R0W1"/>
<evidence type="ECO:0000259" key="4">
    <source>
        <dbReference type="Pfam" id="PF13614"/>
    </source>
</evidence>
<reference evidence="6" key="1">
    <citation type="submission" date="2015-11" db="EMBL/GenBank/DDBJ databases">
        <authorList>
            <person name="Varghese N."/>
        </authorList>
    </citation>
    <scope>NUCLEOTIDE SEQUENCE [LARGE SCALE GENOMIC DNA]</scope>
    <source>
        <strain evidence="6">DSM 45899</strain>
    </source>
</reference>
<dbReference type="CDD" id="cd02042">
    <property type="entry name" value="ParAB_family"/>
    <property type="match status" value="1"/>
</dbReference>
<dbReference type="RefSeq" id="WP_091287168.1">
    <property type="nucleotide sequence ID" value="NZ_FAOZ01000059.1"/>
</dbReference>
<feature type="region of interest" description="Disordered" evidence="3">
    <location>
        <begin position="252"/>
        <end position="306"/>
    </location>
</feature>
<name>A0A0S4R0W1_9ACTN</name>
<keyword evidence="6" id="KW-1185">Reference proteome</keyword>
<dbReference type="FunFam" id="3.40.50.300:FF:000285">
    <property type="entry name" value="Sporulation initiation inhibitor Soj"/>
    <property type="match status" value="1"/>
</dbReference>